<keyword evidence="9" id="KW-0413">Isomerase</keyword>
<evidence type="ECO:0000256" key="5">
    <source>
        <dbReference type="ARBA" id="ARBA00022989"/>
    </source>
</evidence>
<dbReference type="EMBL" id="JACHLP010000007">
    <property type="protein sequence ID" value="MBB4844949.1"/>
    <property type="molecule type" value="Genomic_DNA"/>
</dbReference>
<keyword evidence="2" id="KW-1003">Cell membrane</keyword>
<feature type="transmembrane region" description="Helical" evidence="7">
    <location>
        <begin position="205"/>
        <end position="225"/>
    </location>
</feature>
<keyword evidence="4" id="KW-0201">Cytochrome c-type biogenesis</keyword>
<evidence type="ECO:0000256" key="6">
    <source>
        <dbReference type="ARBA" id="ARBA00023136"/>
    </source>
</evidence>
<dbReference type="GO" id="GO:0016209">
    <property type="term" value="F:antioxidant activity"/>
    <property type="evidence" value="ECO:0007669"/>
    <property type="project" value="InterPro"/>
</dbReference>
<dbReference type="Proteomes" id="UP000562027">
    <property type="component" value="Unassembled WGS sequence"/>
</dbReference>
<evidence type="ECO:0000256" key="2">
    <source>
        <dbReference type="ARBA" id="ARBA00022475"/>
    </source>
</evidence>
<dbReference type="InterPro" id="IPR013766">
    <property type="entry name" value="Thioredoxin_domain"/>
</dbReference>
<keyword evidence="6 7" id="KW-0472">Membrane</keyword>
<proteinExistence type="predicted"/>
<evidence type="ECO:0000256" key="3">
    <source>
        <dbReference type="ARBA" id="ARBA00022692"/>
    </source>
</evidence>
<sequence length="395" mass="42603">MLQAMLTFGAGVATVASPCILPMLPLILGASLTPARQQGRAGAQLRPLFIVLGFVLAFAAAAVLLGAATRVLGLSPQSLRLVSVLVLGGFGLMLAWPALDRLLGRLLQTPSAGLAGWGQRLGERATARQGGALLLGASLGLVWTPCAGPVLASVLALVASEAQPAKAAALLLLYALGAGLPMLLIAYGGQFFMHRLAALKRRAEALRRLFGLLMLLTAAAIHWQLDTQISAWLAERLSWQQAARSEALQPAAAPELQELTRWFNSPPLSLAQLRGQVVLLDFWTFACVNCVRSVPHLQAWHRRYAAQGLVVIGLHTPELGFEKDPAQLQAAIQRLGLGYPVAQDNQYRNWRNWQVQAWPTLFLLDRQGRVRLRHVGEGDEALIEAEIQKLLAQAP</sequence>
<keyword evidence="3 7" id="KW-0812">Transmembrane</keyword>
<reference evidence="9 10" key="1">
    <citation type="submission" date="2020-08" db="EMBL/GenBank/DDBJ databases">
        <title>Functional genomics of gut bacteria from endangered species of beetles.</title>
        <authorList>
            <person name="Carlos-Shanley C."/>
        </authorList>
    </citation>
    <scope>NUCLEOTIDE SEQUENCE [LARGE SCALE GENOMIC DNA]</scope>
    <source>
        <strain evidence="9 10">S00239</strain>
    </source>
</reference>
<protein>
    <submittedName>
        <fullName evidence="9">Cytochrome c biogenesis protein CcdA/thiol-disulfide isomerase/thioredoxin</fullName>
    </submittedName>
</protein>
<dbReference type="PANTHER" id="PTHR42852">
    <property type="entry name" value="THIOL:DISULFIDE INTERCHANGE PROTEIN DSBE"/>
    <property type="match status" value="1"/>
</dbReference>
<evidence type="ECO:0000256" key="7">
    <source>
        <dbReference type="SAM" id="Phobius"/>
    </source>
</evidence>
<dbReference type="InterPro" id="IPR003834">
    <property type="entry name" value="Cyt_c_assmbl_TM_dom"/>
</dbReference>
<feature type="domain" description="Thioredoxin" evidence="8">
    <location>
        <begin position="247"/>
        <end position="392"/>
    </location>
</feature>
<dbReference type="InterPro" id="IPR000866">
    <property type="entry name" value="AhpC/TSA"/>
</dbReference>
<evidence type="ECO:0000256" key="4">
    <source>
        <dbReference type="ARBA" id="ARBA00022748"/>
    </source>
</evidence>
<dbReference type="GO" id="GO:0016491">
    <property type="term" value="F:oxidoreductase activity"/>
    <property type="evidence" value="ECO:0007669"/>
    <property type="project" value="InterPro"/>
</dbReference>
<keyword evidence="10" id="KW-1185">Reference proteome</keyword>
<evidence type="ECO:0000259" key="8">
    <source>
        <dbReference type="PROSITE" id="PS51352"/>
    </source>
</evidence>
<dbReference type="GO" id="GO:0017004">
    <property type="term" value="P:cytochrome complex assembly"/>
    <property type="evidence" value="ECO:0007669"/>
    <property type="project" value="UniProtKB-KW"/>
</dbReference>
<dbReference type="InterPro" id="IPR050553">
    <property type="entry name" value="Thioredoxin_ResA/DsbE_sf"/>
</dbReference>
<feature type="transmembrane region" description="Helical" evidence="7">
    <location>
        <begin position="132"/>
        <end position="159"/>
    </location>
</feature>
<feature type="transmembrane region" description="Helical" evidence="7">
    <location>
        <begin position="81"/>
        <end position="99"/>
    </location>
</feature>
<dbReference type="PROSITE" id="PS51352">
    <property type="entry name" value="THIOREDOXIN_2"/>
    <property type="match status" value="1"/>
</dbReference>
<dbReference type="PANTHER" id="PTHR42852:SF13">
    <property type="entry name" value="PROTEIN DIPZ"/>
    <property type="match status" value="1"/>
</dbReference>
<evidence type="ECO:0000313" key="9">
    <source>
        <dbReference type="EMBL" id="MBB4844949.1"/>
    </source>
</evidence>
<evidence type="ECO:0000256" key="1">
    <source>
        <dbReference type="ARBA" id="ARBA00004651"/>
    </source>
</evidence>
<dbReference type="Gene3D" id="3.40.30.10">
    <property type="entry name" value="Glutaredoxin"/>
    <property type="match status" value="1"/>
</dbReference>
<feature type="transmembrane region" description="Helical" evidence="7">
    <location>
        <begin position="48"/>
        <end position="69"/>
    </location>
</feature>
<comment type="caution">
    <text evidence="9">The sequence shown here is derived from an EMBL/GenBank/DDBJ whole genome shotgun (WGS) entry which is preliminary data.</text>
</comment>
<dbReference type="GO" id="GO:0016853">
    <property type="term" value="F:isomerase activity"/>
    <property type="evidence" value="ECO:0007669"/>
    <property type="project" value="UniProtKB-KW"/>
</dbReference>
<dbReference type="GO" id="GO:0005886">
    <property type="term" value="C:plasma membrane"/>
    <property type="evidence" value="ECO:0007669"/>
    <property type="project" value="UniProtKB-SubCell"/>
</dbReference>
<accession>A0A840LFY5</accession>
<feature type="transmembrane region" description="Helical" evidence="7">
    <location>
        <begin position="6"/>
        <end position="28"/>
    </location>
</feature>
<dbReference type="AlphaFoldDB" id="A0A840LFY5"/>
<keyword evidence="5 7" id="KW-1133">Transmembrane helix</keyword>
<gene>
    <name evidence="9" type="ORF">HNP55_003495</name>
</gene>
<dbReference type="SUPFAM" id="SSF52833">
    <property type="entry name" value="Thioredoxin-like"/>
    <property type="match status" value="1"/>
</dbReference>
<dbReference type="RefSeq" id="WP_184302179.1">
    <property type="nucleotide sequence ID" value="NZ_JACHLP010000007.1"/>
</dbReference>
<dbReference type="Pfam" id="PF00578">
    <property type="entry name" value="AhpC-TSA"/>
    <property type="match status" value="1"/>
</dbReference>
<comment type="subcellular location">
    <subcellularLocation>
        <location evidence="1">Cell membrane</location>
        <topology evidence="1">Multi-pass membrane protein</topology>
    </subcellularLocation>
</comment>
<dbReference type="Pfam" id="PF02683">
    <property type="entry name" value="DsbD_TM"/>
    <property type="match status" value="1"/>
</dbReference>
<evidence type="ECO:0000313" key="10">
    <source>
        <dbReference type="Proteomes" id="UP000562027"/>
    </source>
</evidence>
<organism evidence="9 10">
    <name type="scientific">Roseateles oligotrophus</name>
    <dbReference type="NCBI Taxonomy" id="1769250"/>
    <lineage>
        <taxon>Bacteria</taxon>
        <taxon>Pseudomonadati</taxon>
        <taxon>Pseudomonadota</taxon>
        <taxon>Betaproteobacteria</taxon>
        <taxon>Burkholderiales</taxon>
        <taxon>Sphaerotilaceae</taxon>
        <taxon>Roseateles</taxon>
    </lineage>
</organism>
<feature type="transmembrane region" description="Helical" evidence="7">
    <location>
        <begin position="171"/>
        <end position="193"/>
    </location>
</feature>
<dbReference type="InterPro" id="IPR036249">
    <property type="entry name" value="Thioredoxin-like_sf"/>
</dbReference>
<name>A0A840LFY5_9BURK</name>